<comment type="subcellular location">
    <subcellularLocation>
        <location evidence="1">Cell membrane</location>
        <topology evidence="1">Multi-pass membrane protein</topology>
    </subcellularLocation>
</comment>
<evidence type="ECO:0000256" key="3">
    <source>
        <dbReference type="ARBA" id="ARBA00022448"/>
    </source>
</evidence>
<accession>A0A0L0MHJ3</accession>
<feature type="transmembrane region" description="Helical" evidence="8">
    <location>
        <begin position="107"/>
        <end position="128"/>
    </location>
</feature>
<feature type="transmembrane region" description="Helical" evidence="8">
    <location>
        <begin position="161"/>
        <end position="184"/>
    </location>
</feature>
<name>A0A0L0MHJ3_9BURK</name>
<keyword evidence="7 8" id="KW-0472">Membrane</keyword>
<feature type="transmembrane region" description="Helical" evidence="8">
    <location>
        <begin position="12"/>
        <end position="35"/>
    </location>
</feature>
<dbReference type="Gene3D" id="1.10.3720.10">
    <property type="entry name" value="MetI-like"/>
    <property type="match status" value="1"/>
</dbReference>
<evidence type="ECO:0000259" key="9">
    <source>
        <dbReference type="PROSITE" id="PS50928"/>
    </source>
</evidence>
<dbReference type="InterPro" id="IPR000515">
    <property type="entry name" value="MetI-like"/>
</dbReference>
<evidence type="ECO:0000313" key="10">
    <source>
        <dbReference type="EMBL" id="KND62142.1"/>
    </source>
</evidence>
<feature type="transmembrane region" description="Helical" evidence="8">
    <location>
        <begin position="204"/>
        <end position="228"/>
    </location>
</feature>
<reference evidence="11" key="1">
    <citation type="submission" date="2015-06" db="EMBL/GenBank/DDBJ databases">
        <title>Comparative genomics of Burkholderia leaf nodule symbionts.</title>
        <authorList>
            <person name="Carlier A."/>
            <person name="Eberl L."/>
            <person name="Pinto-Carbo M."/>
        </authorList>
    </citation>
    <scope>NUCLEOTIDE SEQUENCE [LARGE SCALE GENOMIC DNA]</scope>
    <source>
        <strain evidence="11">UZHbot4</strain>
    </source>
</reference>
<evidence type="ECO:0000256" key="1">
    <source>
        <dbReference type="ARBA" id="ARBA00004651"/>
    </source>
</evidence>
<feature type="transmembrane region" description="Helical" evidence="8">
    <location>
        <begin position="83"/>
        <end position="101"/>
    </location>
</feature>
<keyword evidence="6 8" id="KW-1133">Transmembrane helix</keyword>
<dbReference type="EMBL" id="LFJJ01000005">
    <property type="protein sequence ID" value="KND62142.1"/>
    <property type="molecule type" value="Genomic_DNA"/>
</dbReference>
<evidence type="ECO:0000256" key="6">
    <source>
        <dbReference type="ARBA" id="ARBA00022989"/>
    </source>
</evidence>
<organism evidence="10 11">
    <name type="scientific">Candidatus Burkholderia verschuerenii</name>
    <dbReference type="NCBI Taxonomy" id="242163"/>
    <lineage>
        <taxon>Bacteria</taxon>
        <taxon>Pseudomonadati</taxon>
        <taxon>Pseudomonadota</taxon>
        <taxon>Betaproteobacteria</taxon>
        <taxon>Burkholderiales</taxon>
        <taxon>Burkholderiaceae</taxon>
        <taxon>Burkholderia</taxon>
    </lineage>
</organism>
<dbReference type="PROSITE" id="PS50928">
    <property type="entry name" value="ABC_TM1"/>
    <property type="match status" value="1"/>
</dbReference>
<protein>
    <submittedName>
        <fullName evidence="10">Spermidine Putrescine ABC transporter permease component PotB</fullName>
    </submittedName>
</protein>
<dbReference type="GO" id="GO:0005886">
    <property type="term" value="C:plasma membrane"/>
    <property type="evidence" value="ECO:0007669"/>
    <property type="project" value="UniProtKB-SubCell"/>
</dbReference>
<sequence>MSSIALPSARARFWISPTVVLCAPVLIVLVMFFGMPLYENALRSVGISAIPGAHSAFTLQYYHKLFSYPYYISIIVETLKMSLWTTFWCLIVGYPVAYFMVRRAGRFAGPLMFVLIMPLLTSIIMRTFGWNVLLGRHGLVNDALLALGFIDRPLRMTQGEAIVYVGNVHVMVSFMVLSIIPVLRSVDQRLEESARVLGAGALRAFFLVTLPLSVEGIITGCLIVFMIINGSFIGALLLGGGSVVTLPLLIFQQFSQAQDMGFASAMGNLLLIIVLICLYVQGRLTGRNKEARCSMRRKVARVCRKGSAMACWPFISRYSWCFCSRRS</sequence>
<keyword evidence="5 8" id="KW-0812">Transmembrane</keyword>
<dbReference type="PATRIC" id="fig|242163.4.peg.5416"/>
<comment type="similarity">
    <text evidence="2">Belongs to the binding-protein-dependent transport system permease family. CysTW subfamily.</text>
</comment>
<dbReference type="PANTHER" id="PTHR42929">
    <property type="entry name" value="INNER MEMBRANE ABC TRANSPORTER PERMEASE PROTEIN YDCU-RELATED-RELATED"/>
    <property type="match status" value="1"/>
</dbReference>
<gene>
    <name evidence="10" type="ORF">BVER_02087c</name>
</gene>
<evidence type="ECO:0000313" key="11">
    <source>
        <dbReference type="Proteomes" id="UP000036959"/>
    </source>
</evidence>
<dbReference type="OrthoDB" id="9156191at2"/>
<dbReference type="SUPFAM" id="SSF161098">
    <property type="entry name" value="MetI-like"/>
    <property type="match status" value="1"/>
</dbReference>
<evidence type="ECO:0000256" key="7">
    <source>
        <dbReference type="ARBA" id="ARBA00023136"/>
    </source>
</evidence>
<comment type="caution">
    <text evidence="10">The sequence shown here is derived from an EMBL/GenBank/DDBJ whole genome shotgun (WGS) entry which is preliminary data.</text>
</comment>
<evidence type="ECO:0000256" key="2">
    <source>
        <dbReference type="ARBA" id="ARBA00007069"/>
    </source>
</evidence>
<feature type="domain" description="ABC transmembrane type-1" evidence="9">
    <location>
        <begin position="75"/>
        <end position="281"/>
    </location>
</feature>
<dbReference type="GO" id="GO:0055085">
    <property type="term" value="P:transmembrane transport"/>
    <property type="evidence" value="ECO:0007669"/>
    <property type="project" value="InterPro"/>
</dbReference>
<dbReference type="PANTHER" id="PTHR42929:SF5">
    <property type="entry name" value="ABC TRANSPORTER PERMEASE PROTEIN"/>
    <property type="match status" value="1"/>
</dbReference>
<keyword evidence="4" id="KW-1003">Cell membrane</keyword>
<feature type="transmembrane region" description="Helical" evidence="8">
    <location>
        <begin position="260"/>
        <end position="280"/>
    </location>
</feature>
<dbReference type="Proteomes" id="UP000036959">
    <property type="component" value="Unassembled WGS sequence"/>
</dbReference>
<keyword evidence="3" id="KW-0813">Transport</keyword>
<feature type="transmembrane region" description="Helical" evidence="8">
    <location>
        <begin position="235"/>
        <end position="254"/>
    </location>
</feature>
<dbReference type="CDD" id="cd06261">
    <property type="entry name" value="TM_PBP2"/>
    <property type="match status" value="1"/>
</dbReference>
<evidence type="ECO:0000256" key="4">
    <source>
        <dbReference type="ARBA" id="ARBA00022475"/>
    </source>
</evidence>
<dbReference type="InterPro" id="IPR035906">
    <property type="entry name" value="MetI-like_sf"/>
</dbReference>
<proteinExistence type="inferred from homology"/>
<dbReference type="AlphaFoldDB" id="A0A0L0MHJ3"/>
<evidence type="ECO:0000256" key="5">
    <source>
        <dbReference type="ARBA" id="ARBA00022692"/>
    </source>
</evidence>
<evidence type="ECO:0000256" key="8">
    <source>
        <dbReference type="SAM" id="Phobius"/>
    </source>
</evidence>
<dbReference type="RefSeq" id="WP_083452012.1">
    <property type="nucleotide sequence ID" value="NZ_LFJJ01000005.1"/>
</dbReference>
<keyword evidence="11" id="KW-1185">Reference proteome</keyword>